<accession>A0A8S5TL33</accession>
<dbReference type="EMBL" id="BK032841">
    <property type="protein sequence ID" value="DAF63490.1"/>
    <property type="molecule type" value="Genomic_DNA"/>
</dbReference>
<dbReference type="InterPro" id="IPR027417">
    <property type="entry name" value="P-loop_NTPase"/>
</dbReference>
<protein>
    <submittedName>
        <fullName evidence="1">AAA domain protein</fullName>
    </submittedName>
</protein>
<organism evidence="1">
    <name type="scientific">virus sp. ctv2g1</name>
    <dbReference type="NCBI Taxonomy" id="2828000"/>
    <lineage>
        <taxon>Viruses</taxon>
    </lineage>
</organism>
<proteinExistence type="predicted"/>
<dbReference type="SUPFAM" id="SSF52540">
    <property type="entry name" value="P-loop containing nucleoside triphosphate hydrolases"/>
    <property type="match status" value="1"/>
</dbReference>
<dbReference type="Gene3D" id="3.40.50.300">
    <property type="entry name" value="P-loop containing nucleotide triphosphate hydrolases"/>
    <property type="match status" value="1"/>
</dbReference>
<evidence type="ECO:0000313" key="1">
    <source>
        <dbReference type="EMBL" id="DAF63490.1"/>
    </source>
</evidence>
<reference evidence="1" key="1">
    <citation type="journal article" date="2021" name="Proc. Natl. Acad. Sci. U.S.A.">
        <title>A Catalog of Tens of Thousands of Viruses from Human Metagenomes Reveals Hidden Associations with Chronic Diseases.</title>
        <authorList>
            <person name="Tisza M.J."/>
            <person name="Buck C.B."/>
        </authorList>
    </citation>
    <scope>NUCLEOTIDE SEQUENCE</scope>
    <source>
        <strain evidence="1">Ctv2g1</strain>
    </source>
</reference>
<dbReference type="Pfam" id="PF13481">
    <property type="entry name" value="AAA_25"/>
    <property type="match status" value="1"/>
</dbReference>
<sequence>MAMSEAIKQIVSEFEKPVIEIPSDIMDAIQCSRLDLSQNIPDPQMLVSKGNLPVCTRGNFSFVIGLPGARKSFLCSGIAGAFLNENGCMGLDNPNGSGKLLWIDTEQAPGHVAKIGRRLHRIAGLPTNINSDNIIIHMLREYQPPIRHKIFYACMNLYHPDFVVLDGVSDLIADPNSSEQSTSVINDLMAFTKEYDCHVLTVIHANVGSEKARGHLGSEALRKCETAIFAEAKGDVTLCKWAKTRDMRPMDFAFMVLEGLPVEAEYIPIEAKTDKLQQTLSSIMPQYPATITYSDLRQKLMLHLGVKESASEKNIKKAVENGYIIKNQVGCYYLPKIEKANDTLPF</sequence>
<name>A0A8S5TL33_9VIRU</name>